<sequence length="1305" mass="146999">MQGMEIEESSSNFNESMEVEESASNINESSDDLCSSILYHSGESTDENHQHLRAVIGAMSQELKHNNLPSSPVAYFAAACSSLDRIASEPNPPKHLIDALLTILSFVIARVPVAVVKNKTEFLSELVLKVIQSPLSSETAVIHGLKCLSHLLINRDNLHWRDVSPRFDVLSGFITDSRPEVRKQSHLCLRDVLMSFQMSSLLGSASEGVKNMLDSFILFAAGANENADQERAKQLLYILDALKECFPFLSLTYKTSILNYFESLLVLRQPLLTRRITNCLNFLVLYPATKVSPKALLEVLCSLSTHSTSSSVMSGDGLTFTVRLLDAGMKKVFSLNRQMCVIKLPSVFSDLKDIFASEHEEAIFAAADALKSMINYCIDDILIKQCVDQMTLDESRRSGPTIIERIIAIVESLLGYHYATAWDRVFEVVSAMFHKLGSNSPYFTRGILKNMEDIQKLTDEDFPFRKQLHACLGSALVAMGPETFLSLIPLNLEAEDLSVSNKWLIPILKHYIVGASLKYFTEEIFPMTQRIRERAQKLEKQGLRESSRSADALANSLWSLLPSFCNYPSDTAKSFKDLETHLRSKVKEEPDIRGIICTSLQILIRQNKNIKDSNDKDNIGQDMAEEHILVNCSQQVATENLRVLDISAKNLLKDLSEVFLESSKDEGGCLQATIRDIASIAEKKVVQNLLNKKMSDLLKCIQKANKINDSESSKQIDDASNDVSQSVLRTRFLDLAVSLLPGLDAKDIDLLIFKALVEPALQGVGVVQKKAYKVLSIILRSSDSIVSSKLEYLLELMVENFPCHFSAKRRRLDCIYFLIVHVLKSETVKVQFLYFLTAHDPKSKDDLKIRPEVFLTEIILALKETNGKTRNRAGDILHEIAHAFGDKERGGNRNNLYQFFIKVAHGLVGENPHMISATVICLGRLAKEFSDLVLSAFDLLPSIFILLGKKNKEITKASLGLLKVLVTKSQAEGLHLHLRSMIESLFAKNHFKAKVKRLLGMLVEECGLEAVKAVLPKEHMRLLSNIRKIKKWKLKNRGAKSEETRSHVSKTTTSRSNMRLIKNSPGHLSIESDEPLDLLDRQKTRSALRSSENLKRKSRLDDDEMEVDSEGRLIIHEEREQTKEKPSDSDYDARSEPDSHLSARSGTKAQKRRKTAEFGRGYTGKEYGCKKAGGDMKRKDKLEPYAFWPLDRKMMSCRPEHRAAAKKGMANVVNMTKRLEGKNVSGALSVKSMKLKRSHKKGSKQKKKKRYNGFDLICYFRAWSIESGMSMKLTVQTRKKSWDVRISRLRAIHYVLSKSGKCNRP</sequence>
<feature type="domain" description="RRP12 N-terminal HEAT" evidence="4">
    <location>
        <begin position="22"/>
        <end position="291"/>
    </location>
</feature>
<evidence type="ECO:0008006" key="7">
    <source>
        <dbReference type="Google" id="ProtNLM"/>
    </source>
</evidence>
<dbReference type="Pfam" id="PF25772">
    <property type="entry name" value="HEAT_RRP12_N"/>
    <property type="match status" value="1"/>
</dbReference>
<dbReference type="InterPro" id="IPR011989">
    <property type="entry name" value="ARM-like"/>
</dbReference>
<dbReference type="Gramene" id="Psat07G0005900-T1">
    <property type="protein sequence ID" value="KAI5382484.1"/>
    <property type="gene ID" value="KIW84_070059"/>
</dbReference>
<gene>
    <name evidence="5" type="ORF">KIW84_070059</name>
</gene>
<dbReference type="Pfam" id="PF08161">
    <property type="entry name" value="RRP12_HEAT"/>
    <property type="match status" value="1"/>
</dbReference>
<feature type="domain" description="RRP12 HEAT" evidence="3">
    <location>
        <begin position="357"/>
        <end position="660"/>
    </location>
</feature>
<evidence type="ECO:0000313" key="6">
    <source>
        <dbReference type="Proteomes" id="UP001058974"/>
    </source>
</evidence>
<dbReference type="PANTHER" id="PTHR48445">
    <property type="entry name" value="OS02G0782100 PROTEIN"/>
    <property type="match status" value="1"/>
</dbReference>
<evidence type="ECO:0000259" key="4">
    <source>
        <dbReference type="Pfam" id="PF25772"/>
    </source>
</evidence>
<evidence type="ECO:0000256" key="2">
    <source>
        <dbReference type="SAM" id="MobiDB-lite"/>
    </source>
</evidence>
<organism evidence="5 6">
    <name type="scientific">Pisum sativum</name>
    <name type="common">Garden pea</name>
    <name type="synonym">Lathyrus oleraceus</name>
    <dbReference type="NCBI Taxonomy" id="3888"/>
    <lineage>
        <taxon>Eukaryota</taxon>
        <taxon>Viridiplantae</taxon>
        <taxon>Streptophyta</taxon>
        <taxon>Embryophyta</taxon>
        <taxon>Tracheophyta</taxon>
        <taxon>Spermatophyta</taxon>
        <taxon>Magnoliopsida</taxon>
        <taxon>eudicotyledons</taxon>
        <taxon>Gunneridae</taxon>
        <taxon>Pentapetalae</taxon>
        <taxon>rosids</taxon>
        <taxon>fabids</taxon>
        <taxon>Fabales</taxon>
        <taxon>Fabaceae</taxon>
        <taxon>Papilionoideae</taxon>
        <taxon>50 kb inversion clade</taxon>
        <taxon>NPAAA clade</taxon>
        <taxon>Hologalegina</taxon>
        <taxon>IRL clade</taxon>
        <taxon>Fabeae</taxon>
        <taxon>Lathyrus</taxon>
    </lineage>
</organism>
<proteinExistence type="inferred from homology"/>
<reference evidence="5 6" key="1">
    <citation type="journal article" date="2022" name="Nat. Genet.">
        <title>Improved pea reference genome and pan-genome highlight genomic features and evolutionary characteristics.</title>
        <authorList>
            <person name="Yang T."/>
            <person name="Liu R."/>
            <person name="Luo Y."/>
            <person name="Hu S."/>
            <person name="Wang D."/>
            <person name="Wang C."/>
            <person name="Pandey M.K."/>
            <person name="Ge S."/>
            <person name="Xu Q."/>
            <person name="Li N."/>
            <person name="Li G."/>
            <person name="Huang Y."/>
            <person name="Saxena R.K."/>
            <person name="Ji Y."/>
            <person name="Li M."/>
            <person name="Yan X."/>
            <person name="He Y."/>
            <person name="Liu Y."/>
            <person name="Wang X."/>
            <person name="Xiang C."/>
            <person name="Varshney R.K."/>
            <person name="Ding H."/>
            <person name="Gao S."/>
            <person name="Zong X."/>
        </authorList>
    </citation>
    <scope>NUCLEOTIDE SEQUENCE [LARGE SCALE GENOMIC DNA]</scope>
    <source>
        <strain evidence="5 6">cv. Zhongwan 6</strain>
    </source>
</reference>
<comment type="caution">
    <text evidence="5">The sequence shown here is derived from an EMBL/GenBank/DDBJ whole genome shotgun (WGS) entry which is preliminary data.</text>
</comment>
<evidence type="ECO:0000256" key="1">
    <source>
        <dbReference type="ARBA" id="ARBA00007690"/>
    </source>
</evidence>
<dbReference type="PANTHER" id="PTHR48445:SF1">
    <property type="entry name" value="OS02G0782100 PROTEIN"/>
    <property type="match status" value="1"/>
</dbReference>
<dbReference type="InterPro" id="IPR057860">
    <property type="entry name" value="HEAT_RRP12_N"/>
</dbReference>
<feature type="region of interest" description="Disordered" evidence="2">
    <location>
        <begin position="1037"/>
        <end position="1157"/>
    </location>
</feature>
<dbReference type="InterPro" id="IPR012978">
    <property type="entry name" value="HEAT_RRP12"/>
</dbReference>
<dbReference type="InterPro" id="IPR016024">
    <property type="entry name" value="ARM-type_fold"/>
</dbReference>
<dbReference type="SUPFAM" id="SSF48371">
    <property type="entry name" value="ARM repeat"/>
    <property type="match status" value="1"/>
</dbReference>
<accession>A0A9D4VEP7</accession>
<dbReference type="Proteomes" id="UP001058974">
    <property type="component" value="Chromosome 7"/>
</dbReference>
<dbReference type="Gene3D" id="1.25.10.10">
    <property type="entry name" value="Leucine-rich Repeat Variant"/>
    <property type="match status" value="1"/>
</dbReference>
<name>A0A9D4VEP7_PEA</name>
<feature type="region of interest" description="Disordered" evidence="2">
    <location>
        <begin position="1"/>
        <end position="25"/>
    </location>
</feature>
<comment type="similarity">
    <text evidence="1">Belongs to the RRP12 family.</text>
</comment>
<evidence type="ECO:0000259" key="3">
    <source>
        <dbReference type="Pfam" id="PF08161"/>
    </source>
</evidence>
<protein>
    <recommendedName>
        <fullName evidence="7">RRP12-like protein</fullName>
    </recommendedName>
</protein>
<keyword evidence="6" id="KW-1185">Reference proteome</keyword>
<dbReference type="EMBL" id="JAMSHJ010000007">
    <property type="protein sequence ID" value="KAI5382484.1"/>
    <property type="molecule type" value="Genomic_DNA"/>
</dbReference>
<feature type="compositionally biased region" description="Basic and acidic residues" evidence="2">
    <location>
        <begin position="1109"/>
        <end position="1141"/>
    </location>
</feature>
<evidence type="ECO:0000313" key="5">
    <source>
        <dbReference type="EMBL" id="KAI5382484.1"/>
    </source>
</evidence>